<keyword evidence="1" id="KW-0175">Coiled coil</keyword>
<comment type="caution">
    <text evidence="3">The sequence shown here is derived from an EMBL/GenBank/DDBJ whole genome shotgun (WGS) entry which is preliminary data.</text>
</comment>
<sequence>MSMLSCRVLCLLAIVLCCVGVAHAGASGQEGRVEEAREKAKEVLKQKEKCDKVTKAALKAADEAQVFVDTTLKKLETIAADPEEVKRTKIKGDELVENAMKAAEKANEVAEQTIKSMAAPRDLVNILRGQDDYDLSTSVEKLIKDAEKAADDAIIHADKASMCIGKVVSVLQKLDAAVVAAAKEK</sequence>
<evidence type="ECO:0000256" key="2">
    <source>
        <dbReference type="SAM" id="SignalP"/>
    </source>
</evidence>
<dbReference type="Proteomes" id="UP000192257">
    <property type="component" value="Unassembled WGS sequence"/>
</dbReference>
<accession>A0A1X0P7Y5</accession>
<name>A0A1X0P7Y5_9TRYP</name>
<dbReference type="EMBL" id="NBCO01000002">
    <property type="protein sequence ID" value="ORC93057.1"/>
    <property type="molecule type" value="Genomic_DNA"/>
</dbReference>
<feature type="coiled-coil region" evidence="1">
    <location>
        <begin position="26"/>
        <end position="53"/>
    </location>
</feature>
<evidence type="ECO:0000256" key="1">
    <source>
        <dbReference type="SAM" id="Coils"/>
    </source>
</evidence>
<feature type="signal peptide" evidence="2">
    <location>
        <begin position="1"/>
        <end position="24"/>
    </location>
</feature>
<dbReference type="AlphaFoldDB" id="A0A1X0P7Y5"/>
<feature type="non-terminal residue" evidence="3">
    <location>
        <position position="185"/>
    </location>
</feature>
<dbReference type="RefSeq" id="XP_028887123.1">
    <property type="nucleotide sequence ID" value="XM_029021701.1"/>
</dbReference>
<evidence type="ECO:0000313" key="4">
    <source>
        <dbReference type="Proteomes" id="UP000192257"/>
    </source>
</evidence>
<evidence type="ECO:0000313" key="3">
    <source>
        <dbReference type="EMBL" id="ORC93057.1"/>
    </source>
</evidence>
<keyword evidence="2" id="KW-0732">Signal</keyword>
<feature type="chain" id="PRO_5013049372" evidence="2">
    <location>
        <begin position="25"/>
        <end position="185"/>
    </location>
</feature>
<organism evidence="3 4">
    <name type="scientific">Trypanosoma theileri</name>
    <dbReference type="NCBI Taxonomy" id="67003"/>
    <lineage>
        <taxon>Eukaryota</taxon>
        <taxon>Discoba</taxon>
        <taxon>Euglenozoa</taxon>
        <taxon>Kinetoplastea</taxon>
        <taxon>Metakinetoplastina</taxon>
        <taxon>Trypanosomatida</taxon>
        <taxon>Trypanosomatidae</taxon>
        <taxon>Trypanosoma</taxon>
    </lineage>
</organism>
<proteinExistence type="predicted"/>
<protein>
    <submittedName>
        <fullName evidence="3">Uncharacterized protein</fullName>
    </submittedName>
</protein>
<dbReference type="GeneID" id="39981481"/>
<keyword evidence="4" id="KW-1185">Reference proteome</keyword>
<dbReference type="VEuPathDB" id="TriTrypDB:TM35_000023830"/>
<gene>
    <name evidence="3" type="ORF">TM35_000023830</name>
</gene>
<reference evidence="3 4" key="1">
    <citation type="submission" date="2017-03" db="EMBL/GenBank/DDBJ databases">
        <title>An alternative strategy for trypanosome survival in the mammalian bloodstream revealed through genome and transcriptome analysis of the ubiquitous bovine parasite Trypanosoma (Megatrypanum) theileri.</title>
        <authorList>
            <person name="Kelly S."/>
            <person name="Ivens A."/>
            <person name="Mott A."/>
            <person name="O'Neill E."/>
            <person name="Emms D."/>
            <person name="Macleod O."/>
            <person name="Voorheis P."/>
            <person name="Matthews J."/>
            <person name="Matthews K."/>
            <person name="Carrington M."/>
        </authorList>
    </citation>
    <scope>NUCLEOTIDE SEQUENCE [LARGE SCALE GENOMIC DNA]</scope>
    <source>
        <strain evidence="3">Edinburgh</strain>
    </source>
</reference>